<proteinExistence type="predicted"/>
<accession>A0AA86SB96</accession>
<dbReference type="EMBL" id="OY731400">
    <property type="protein sequence ID" value="CAJ1941954.1"/>
    <property type="molecule type" value="Genomic_DNA"/>
</dbReference>
<dbReference type="AlphaFoldDB" id="A0AA86SB96"/>
<protein>
    <submittedName>
        <fullName evidence="1">Uncharacterized protein</fullName>
    </submittedName>
</protein>
<sequence>MEEKPQSWILYLSGFNFQVSDGLNSVHVVRTKHYVHPFIDGATTHEYRFLSIKDQQDSQFETRLMHEAPSQ</sequence>
<name>A0AA86SB96_9FABA</name>
<evidence type="ECO:0000313" key="2">
    <source>
        <dbReference type="Proteomes" id="UP001189624"/>
    </source>
</evidence>
<dbReference type="Gramene" id="rna-AYBTSS11_LOCUS10577">
    <property type="protein sequence ID" value="CAJ1941954.1"/>
    <property type="gene ID" value="gene-AYBTSS11_LOCUS10577"/>
</dbReference>
<organism evidence="1 2">
    <name type="scientific">Sphenostylis stenocarpa</name>
    <dbReference type="NCBI Taxonomy" id="92480"/>
    <lineage>
        <taxon>Eukaryota</taxon>
        <taxon>Viridiplantae</taxon>
        <taxon>Streptophyta</taxon>
        <taxon>Embryophyta</taxon>
        <taxon>Tracheophyta</taxon>
        <taxon>Spermatophyta</taxon>
        <taxon>Magnoliopsida</taxon>
        <taxon>eudicotyledons</taxon>
        <taxon>Gunneridae</taxon>
        <taxon>Pentapetalae</taxon>
        <taxon>rosids</taxon>
        <taxon>fabids</taxon>
        <taxon>Fabales</taxon>
        <taxon>Fabaceae</taxon>
        <taxon>Papilionoideae</taxon>
        <taxon>50 kb inversion clade</taxon>
        <taxon>NPAAA clade</taxon>
        <taxon>indigoferoid/millettioid clade</taxon>
        <taxon>Phaseoleae</taxon>
        <taxon>Sphenostylis</taxon>
    </lineage>
</organism>
<reference evidence="1" key="1">
    <citation type="submission" date="2023-10" db="EMBL/GenBank/DDBJ databases">
        <authorList>
            <person name="Domelevo Entfellner J.-B."/>
        </authorList>
    </citation>
    <scope>NUCLEOTIDE SEQUENCE</scope>
</reference>
<gene>
    <name evidence="1" type="ORF">AYBTSS11_LOCUS10577</name>
</gene>
<dbReference type="Proteomes" id="UP001189624">
    <property type="component" value="Chromosome 3"/>
</dbReference>
<keyword evidence="2" id="KW-1185">Reference proteome</keyword>
<evidence type="ECO:0000313" key="1">
    <source>
        <dbReference type="EMBL" id="CAJ1941954.1"/>
    </source>
</evidence>